<dbReference type="EMBL" id="RCHS01001372">
    <property type="protein sequence ID" value="RMX53915.1"/>
    <property type="molecule type" value="Genomic_DNA"/>
</dbReference>
<evidence type="ECO:0000313" key="1">
    <source>
        <dbReference type="EMBL" id="RMX53915.1"/>
    </source>
</evidence>
<dbReference type="Proteomes" id="UP000275408">
    <property type="component" value="Unassembled WGS sequence"/>
</dbReference>
<gene>
    <name evidence="1" type="ORF">pdam_00023740</name>
</gene>
<dbReference type="Gene3D" id="3.30.40.10">
    <property type="entry name" value="Zinc/RING finger domain, C3HC4 (zinc finger)"/>
    <property type="match status" value="1"/>
</dbReference>
<dbReference type="AlphaFoldDB" id="A0A3M6UJX4"/>
<sequence length="186" mass="21382">MFCSTAIYFIPFRHTKVLNTLGRRATTSNRCIRNPASKFLGYLWARSWATPRASSGRSKSYLASRFPYTANDTSNQQLSRIVLGGNIHKNPGPTEKRTPKYPCKESGKGVRLNQDALLCTECNVWSHAKCINLSKAGFKYYYLDYLDIEWTCSLCSLPFRFEQTGFKYYLDYPDIEWTCSLCSLPF</sequence>
<evidence type="ECO:0008006" key="3">
    <source>
        <dbReference type="Google" id="ProtNLM"/>
    </source>
</evidence>
<keyword evidence="2" id="KW-1185">Reference proteome</keyword>
<feature type="non-terminal residue" evidence="1">
    <location>
        <position position="186"/>
    </location>
</feature>
<proteinExistence type="predicted"/>
<protein>
    <recommendedName>
        <fullName evidence="3">Zinc finger PHD-type domain-containing protein</fullName>
    </recommendedName>
</protein>
<organism evidence="1 2">
    <name type="scientific">Pocillopora damicornis</name>
    <name type="common">Cauliflower coral</name>
    <name type="synonym">Millepora damicornis</name>
    <dbReference type="NCBI Taxonomy" id="46731"/>
    <lineage>
        <taxon>Eukaryota</taxon>
        <taxon>Metazoa</taxon>
        <taxon>Cnidaria</taxon>
        <taxon>Anthozoa</taxon>
        <taxon>Hexacorallia</taxon>
        <taxon>Scleractinia</taxon>
        <taxon>Astrocoeniina</taxon>
        <taxon>Pocilloporidae</taxon>
        <taxon>Pocillopora</taxon>
    </lineage>
</organism>
<name>A0A3M6UJX4_POCDA</name>
<dbReference type="SUPFAM" id="SSF57903">
    <property type="entry name" value="FYVE/PHD zinc finger"/>
    <property type="match status" value="1"/>
</dbReference>
<comment type="caution">
    <text evidence="1">The sequence shown here is derived from an EMBL/GenBank/DDBJ whole genome shotgun (WGS) entry which is preliminary data.</text>
</comment>
<dbReference type="InterPro" id="IPR013083">
    <property type="entry name" value="Znf_RING/FYVE/PHD"/>
</dbReference>
<evidence type="ECO:0000313" key="2">
    <source>
        <dbReference type="Proteomes" id="UP000275408"/>
    </source>
</evidence>
<dbReference type="InterPro" id="IPR011011">
    <property type="entry name" value="Znf_FYVE_PHD"/>
</dbReference>
<accession>A0A3M6UJX4</accession>
<reference evidence="1 2" key="1">
    <citation type="journal article" date="2018" name="Sci. Rep.">
        <title>Comparative analysis of the Pocillopora damicornis genome highlights role of immune system in coral evolution.</title>
        <authorList>
            <person name="Cunning R."/>
            <person name="Bay R.A."/>
            <person name="Gillette P."/>
            <person name="Baker A.C."/>
            <person name="Traylor-Knowles N."/>
        </authorList>
    </citation>
    <scope>NUCLEOTIDE SEQUENCE [LARGE SCALE GENOMIC DNA]</scope>
    <source>
        <strain evidence="1">RSMAS</strain>
        <tissue evidence="1">Whole animal</tissue>
    </source>
</reference>